<keyword evidence="2" id="KW-1003">Cell membrane</keyword>
<accession>A0A4Z0C796</accession>
<dbReference type="InterPro" id="IPR032823">
    <property type="entry name" value="BCA_ABC_TP_C"/>
</dbReference>
<evidence type="ECO:0000256" key="3">
    <source>
        <dbReference type="ARBA" id="ARBA00022741"/>
    </source>
</evidence>
<dbReference type="InterPro" id="IPR003439">
    <property type="entry name" value="ABC_transporter-like_ATP-bd"/>
</dbReference>
<name>A0A4Z0C796_9BURK</name>
<feature type="domain" description="ABC transporter" evidence="6">
    <location>
        <begin position="29"/>
        <end position="277"/>
    </location>
</feature>
<keyword evidence="2" id="KW-0472">Membrane</keyword>
<dbReference type="PROSITE" id="PS50893">
    <property type="entry name" value="ABC_TRANSPORTER_2"/>
    <property type="match status" value="1"/>
</dbReference>
<evidence type="ECO:0000256" key="2">
    <source>
        <dbReference type="ARBA" id="ARBA00022475"/>
    </source>
</evidence>
<keyword evidence="1" id="KW-0813">Transport</keyword>
<feature type="region of interest" description="Disordered" evidence="5">
    <location>
        <begin position="1"/>
        <end position="22"/>
    </location>
</feature>
<dbReference type="PANTHER" id="PTHR45772:SF1">
    <property type="entry name" value="ABC TRANSPORTER ATP-BINDING PROTEIN"/>
    <property type="match status" value="1"/>
</dbReference>
<dbReference type="Pfam" id="PF12399">
    <property type="entry name" value="BCA_ABC_TP_C"/>
    <property type="match status" value="1"/>
</dbReference>
<evidence type="ECO:0000256" key="1">
    <source>
        <dbReference type="ARBA" id="ARBA00022448"/>
    </source>
</evidence>
<reference evidence="7 8" key="1">
    <citation type="submission" date="2019-03" db="EMBL/GenBank/DDBJ databases">
        <title>Ramlibacter henchirensis DSM 14656, whole genome shotgun sequence.</title>
        <authorList>
            <person name="Zhang X."/>
            <person name="Feng G."/>
            <person name="Zhu H."/>
        </authorList>
    </citation>
    <scope>NUCLEOTIDE SEQUENCE [LARGE SCALE GENOMIC DNA]</scope>
    <source>
        <strain evidence="7 8">DSM 14656</strain>
    </source>
</reference>
<dbReference type="OrthoDB" id="9805514at2"/>
<protein>
    <submittedName>
        <fullName evidence="7">ABC transporter ATP-binding protein</fullName>
    </submittedName>
</protein>
<dbReference type="Proteomes" id="UP000298180">
    <property type="component" value="Unassembled WGS sequence"/>
</dbReference>
<organism evidence="7 8">
    <name type="scientific">Ramlibacter henchirensis</name>
    <dbReference type="NCBI Taxonomy" id="204072"/>
    <lineage>
        <taxon>Bacteria</taxon>
        <taxon>Pseudomonadati</taxon>
        <taxon>Pseudomonadota</taxon>
        <taxon>Betaproteobacteria</taxon>
        <taxon>Burkholderiales</taxon>
        <taxon>Comamonadaceae</taxon>
        <taxon>Ramlibacter</taxon>
    </lineage>
</organism>
<dbReference type="PANTHER" id="PTHR45772">
    <property type="entry name" value="CONSERVED COMPONENT OF ABC TRANSPORTER FOR NATURAL AMINO ACIDS-RELATED"/>
    <property type="match status" value="1"/>
</dbReference>
<keyword evidence="3" id="KW-0547">Nucleotide-binding</keyword>
<evidence type="ECO:0000256" key="4">
    <source>
        <dbReference type="ARBA" id="ARBA00022840"/>
    </source>
</evidence>
<dbReference type="CDD" id="cd03219">
    <property type="entry name" value="ABC_Mj1267_LivG_branched"/>
    <property type="match status" value="1"/>
</dbReference>
<dbReference type="FunFam" id="3.40.50.300:FF:000421">
    <property type="entry name" value="Branched-chain amino acid ABC transporter ATP-binding protein"/>
    <property type="match status" value="1"/>
</dbReference>
<proteinExistence type="predicted"/>
<dbReference type="InterPro" id="IPR051120">
    <property type="entry name" value="ABC_AA/LPS_Transport"/>
</dbReference>
<keyword evidence="8" id="KW-1185">Reference proteome</keyword>
<dbReference type="InterPro" id="IPR027417">
    <property type="entry name" value="P-loop_NTPase"/>
</dbReference>
<evidence type="ECO:0000313" key="8">
    <source>
        <dbReference type="Proteomes" id="UP000298180"/>
    </source>
</evidence>
<evidence type="ECO:0000256" key="5">
    <source>
        <dbReference type="SAM" id="MobiDB-lite"/>
    </source>
</evidence>
<dbReference type="Gene3D" id="3.40.50.300">
    <property type="entry name" value="P-loop containing nucleotide triphosphate hydrolases"/>
    <property type="match status" value="1"/>
</dbReference>
<dbReference type="SMART" id="SM00382">
    <property type="entry name" value="AAA"/>
    <property type="match status" value="1"/>
</dbReference>
<dbReference type="AlphaFoldDB" id="A0A4Z0C796"/>
<dbReference type="InterPro" id="IPR003593">
    <property type="entry name" value="AAA+_ATPase"/>
</dbReference>
<dbReference type="GO" id="GO:0005524">
    <property type="term" value="F:ATP binding"/>
    <property type="evidence" value="ECO:0007669"/>
    <property type="project" value="UniProtKB-KW"/>
</dbReference>
<comment type="caution">
    <text evidence="7">The sequence shown here is derived from an EMBL/GenBank/DDBJ whole genome shotgun (WGS) entry which is preliminary data.</text>
</comment>
<evidence type="ECO:0000259" key="6">
    <source>
        <dbReference type="PROSITE" id="PS50893"/>
    </source>
</evidence>
<dbReference type="GO" id="GO:0016887">
    <property type="term" value="F:ATP hydrolysis activity"/>
    <property type="evidence" value="ECO:0007669"/>
    <property type="project" value="InterPro"/>
</dbReference>
<keyword evidence="4 7" id="KW-0067">ATP-binding</keyword>
<gene>
    <name evidence="7" type="ORF">EZ313_06755</name>
</gene>
<dbReference type="EMBL" id="SMLM01000001">
    <property type="protein sequence ID" value="TFZ06340.1"/>
    <property type="molecule type" value="Genomic_DNA"/>
</dbReference>
<dbReference type="GO" id="GO:0005886">
    <property type="term" value="C:plasma membrane"/>
    <property type="evidence" value="ECO:0007669"/>
    <property type="project" value="TreeGrafter"/>
</dbReference>
<dbReference type="Pfam" id="PF00005">
    <property type="entry name" value="ABC_tran"/>
    <property type="match status" value="1"/>
</dbReference>
<evidence type="ECO:0000313" key="7">
    <source>
        <dbReference type="EMBL" id="TFZ06340.1"/>
    </source>
</evidence>
<dbReference type="SUPFAM" id="SSF52540">
    <property type="entry name" value="P-loop containing nucleoside triphosphate hydrolases"/>
    <property type="match status" value="1"/>
</dbReference>
<sequence length="290" mass="31996">MNDAVTRPLEAKRASPSAAAAPPQEDVLLSAKNLSVRFGGVLAVNNVSFDVRRGEVFTLIGPNGAGKTTVFNLISRIYNPTSGSIDYEGVPLTRQPPHRIAGLGIARTFQNIELFEHATVLHNLLIGRHTHRRTQFWSDIFFTRGVRAAEIEAREKVERVIDLLDLQHYRDTTVAGLPYGVRKVVELGRALCTEPRLLLLDEPSSGLNVEETEDMAFWIQDIQQELGVTVLMVEHDMTLVSKVSDRVLAMNQGEVLAMGTPQQVQAHPGVIEAYLGAAEDVATLRREAAR</sequence>